<dbReference type="AlphaFoldDB" id="A0A9W6LUB6"/>
<gene>
    <name evidence="2" type="ORF">LMG27198_44750</name>
</gene>
<feature type="transmembrane region" description="Helical" evidence="1">
    <location>
        <begin position="35"/>
        <end position="53"/>
    </location>
</feature>
<evidence type="ECO:0000256" key="1">
    <source>
        <dbReference type="SAM" id="Phobius"/>
    </source>
</evidence>
<organism evidence="2 3">
    <name type="scientific">Methylocystis echinoides</name>
    <dbReference type="NCBI Taxonomy" id="29468"/>
    <lineage>
        <taxon>Bacteria</taxon>
        <taxon>Pseudomonadati</taxon>
        <taxon>Pseudomonadota</taxon>
        <taxon>Alphaproteobacteria</taxon>
        <taxon>Hyphomicrobiales</taxon>
        <taxon>Methylocystaceae</taxon>
        <taxon>Methylocystis</taxon>
    </lineage>
</organism>
<keyword evidence="3" id="KW-1185">Reference proteome</keyword>
<reference evidence="2" key="1">
    <citation type="journal article" date="2023" name="Int. J. Syst. Evol. Microbiol.">
        <title>Methylocystis iwaonis sp. nov., a type II methane-oxidizing bacterium from surface soil of a rice paddy field in Japan, and emended description of the genus Methylocystis (ex Whittenbury et al. 1970) Bowman et al. 1993.</title>
        <authorList>
            <person name="Kaise H."/>
            <person name="Sawadogo J.B."/>
            <person name="Alam M.S."/>
            <person name="Ueno C."/>
            <person name="Dianou D."/>
            <person name="Shinjo R."/>
            <person name="Asakawa S."/>
        </authorList>
    </citation>
    <scope>NUCLEOTIDE SEQUENCE</scope>
    <source>
        <strain evidence="2">LMG27198</strain>
    </source>
</reference>
<keyword evidence="1" id="KW-0812">Transmembrane</keyword>
<keyword evidence="1" id="KW-1133">Transmembrane helix</keyword>
<dbReference type="Proteomes" id="UP001144323">
    <property type="component" value="Unassembled WGS sequence"/>
</dbReference>
<accession>A0A9W6LUB6</accession>
<evidence type="ECO:0000313" key="2">
    <source>
        <dbReference type="EMBL" id="GLI95483.1"/>
    </source>
</evidence>
<sequence length="88" mass="9584">MTHNDLNNLKSQPSKKEADKYGGVVEFDMSLTPSVIICGVAGAVLGAILAMWVTTEIPIVIATVIVFAVLSGIFGFFVPWYKPQDRKK</sequence>
<keyword evidence="1" id="KW-0472">Membrane</keyword>
<evidence type="ECO:0000313" key="3">
    <source>
        <dbReference type="Proteomes" id="UP001144323"/>
    </source>
</evidence>
<name>A0A9W6LUB6_9HYPH</name>
<dbReference type="RefSeq" id="WP_281806301.1">
    <property type="nucleotide sequence ID" value="NZ_BSEC01000003.1"/>
</dbReference>
<feature type="transmembrane region" description="Helical" evidence="1">
    <location>
        <begin position="59"/>
        <end position="81"/>
    </location>
</feature>
<comment type="caution">
    <text evidence="2">The sequence shown here is derived from an EMBL/GenBank/DDBJ whole genome shotgun (WGS) entry which is preliminary data.</text>
</comment>
<protein>
    <submittedName>
        <fullName evidence="2">Uncharacterized protein</fullName>
    </submittedName>
</protein>
<dbReference type="EMBL" id="BSEC01000003">
    <property type="protein sequence ID" value="GLI95483.1"/>
    <property type="molecule type" value="Genomic_DNA"/>
</dbReference>
<proteinExistence type="predicted"/>